<dbReference type="CDD" id="cd00165">
    <property type="entry name" value="S4"/>
    <property type="match status" value="1"/>
</dbReference>
<feature type="domain" description="RNA-binding S4" evidence="5">
    <location>
        <begin position="1"/>
        <end position="59"/>
    </location>
</feature>
<dbReference type="InterPro" id="IPR002942">
    <property type="entry name" value="S4_RNA-bd"/>
</dbReference>
<dbReference type="SUPFAM" id="SSF55174">
    <property type="entry name" value="Alpha-L RNA-binding motif"/>
    <property type="match status" value="1"/>
</dbReference>
<evidence type="ECO:0000256" key="1">
    <source>
        <dbReference type="ARBA" id="ARBA00008348"/>
    </source>
</evidence>
<name>A0A2H0YWE2_9BACT</name>
<dbReference type="PROSITE" id="PS01149">
    <property type="entry name" value="PSI_RSU"/>
    <property type="match status" value="1"/>
</dbReference>
<dbReference type="InterPro" id="IPR000748">
    <property type="entry name" value="PsdUridine_synth_RsuA/RluB/E/F"/>
</dbReference>
<dbReference type="InterPro" id="IPR042092">
    <property type="entry name" value="PsdUridine_s_RsuA/RluB/E/F_cat"/>
</dbReference>
<dbReference type="InterPro" id="IPR050343">
    <property type="entry name" value="RsuA_PseudoU_synthase"/>
</dbReference>
<dbReference type="GO" id="GO:0000455">
    <property type="term" value="P:enzyme-directed rRNA pseudouridine synthesis"/>
    <property type="evidence" value="ECO:0007669"/>
    <property type="project" value="UniProtKB-ARBA"/>
</dbReference>
<dbReference type="Gene3D" id="3.30.70.580">
    <property type="entry name" value="Pseudouridine synthase I, catalytic domain, N-terminal subdomain"/>
    <property type="match status" value="1"/>
</dbReference>
<dbReference type="EC" id="5.4.99.-" evidence="4"/>
<proteinExistence type="inferred from homology"/>
<evidence type="ECO:0000313" key="7">
    <source>
        <dbReference type="Proteomes" id="UP000231542"/>
    </source>
</evidence>
<keyword evidence="2 4" id="KW-0413">Isomerase</keyword>
<dbReference type="PROSITE" id="PS50889">
    <property type="entry name" value="S4"/>
    <property type="match status" value="1"/>
</dbReference>
<dbReference type="Pfam" id="PF01479">
    <property type="entry name" value="S4"/>
    <property type="match status" value="1"/>
</dbReference>
<dbReference type="InterPro" id="IPR036986">
    <property type="entry name" value="S4_RNA-bd_sf"/>
</dbReference>
<evidence type="ECO:0000256" key="2">
    <source>
        <dbReference type="ARBA" id="ARBA00023235"/>
    </source>
</evidence>
<dbReference type="Gene3D" id="3.30.70.1560">
    <property type="entry name" value="Alpha-L RNA-binding motif"/>
    <property type="match status" value="1"/>
</dbReference>
<dbReference type="SUPFAM" id="SSF55120">
    <property type="entry name" value="Pseudouridine synthase"/>
    <property type="match status" value="1"/>
</dbReference>
<dbReference type="PANTHER" id="PTHR47683">
    <property type="entry name" value="PSEUDOURIDINE SYNTHASE FAMILY PROTEIN-RELATED"/>
    <property type="match status" value="1"/>
</dbReference>
<dbReference type="FunFam" id="3.10.290.10:FF:000003">
    <property type="entry name" value="Pseudouridine synthase"/>
    <property type="match status" value="1"/>
</dbReference>
<accession>A0A2H0YWE2</accession>
<dbReference type="InterPro" id="IPR020094">
    <property type="entry name" value="TruA/RsuA/RluB/E/F_N"/>
</dbReference>
<comment type="caution">
    <text evidence="6">The sequence shown here is derived from an EMBL/GenBank/DDBJ whole genome shotgun (WGS) entry which is preliminary data.</text>
</comment>
<dbReference type="SMART" id="SM00363">
    <property type="entry name" value="S4"/>
    <property type="match status" value="1"/>
</dbReference>
<keyword evidence="3" id="KW-0694">RNA-binding</keyword>
<evidence type="ECO:0000259" key="5">
    <source>
        <dbReference type="SMART" id="SM00363"/>
    </source>
</evidence>
<sequence>MRINKFLTQANYCSRRQADKLIEAGRVRIDSRTAKLGDQVKQGERVLVDGKEIKLSQSKIYLAFHKPVRIICTTDLQSKDNIVDYLHYPERIYPVGRLDVNSSGLILLTNDGTIVNKILKGRYKIEKEYLVTVDKSLTPDFMNGLEGGILMDGYKTMPAKVKKLADKEFSIVLKEGKNRQIRRMCEKFGYNVLKLKRVRIGNIELGDLSVGRYRKLNNKEMERLLIGSEKLKTKN</sequence>
<dbReference type="AlphaFoldDB" id="A0A2H0YWE2"/>
<dbReference type="InterPro" id="IPR006145">
    <property type="entry name" value="PsdUridine_synth_RsuA/RluA"/>
</dbReference>
<dbReference type="NCBIfam" id="TIGR00093">
    <property type="entry name" value="pseudouridine synthase"/>
    <property type="match status" value="1"/>
</dbReference>
<organism evidence="6 7">
    <name type="scientific">Candidatus Kerfeldbacteria bacterium CG08_land_8_20_14_0_20_40_16</name>
    <dbReference type="NCBI Taxonomy" id="2014244"/>
    <lineage>
        <taxon>Bacteria</taxon>
        <taxon>Candidatus Kerfeldiibacteriota</taxon>
    </lineage>
</organism>
<gene>
    <name evidence="6" type="ORF">COT24_01935</name>
</gene>
<dbReference type="GO" id="GO:0003723">
    <property type="term" value="F:RNA binding"/>
    <property type="evidence" value="ECO:0007669"/>
    <property type="project" value="UniProtKB-KW"/>
</dbReference>
<dbReference type="Gene3D" id="3.10.290.10">
    <property type="entry name" value="RNA-binding S4 domain"/>
    <property type="match status" value="1"/>
</dbReference>
<comment type="similarity">
    <text evidence="1 4">Belongs to the pseudouridine synthase RsuA family.</text>
</comment>
<dbReference type="GO" id="GO:0120159">
    <property type="term" value="F:rRNA pseudouridine synthase activity"/>
    <property type="evidence" value="ECO:0007669"/>
    <property type="project" value="UniProtKB-ARBA"/>
</dbReference>
<reference evidence="6 7" key="1">
    <citation type="submission" date="2017-09" db="EMBL/GenBank/DDBJ databases">
        <title>Depth-based differentiation of microbial function through sediment-hosted aquifers and enrichment of novel symbionts in the deep terrestrial subsurface.</title>
        <authorList>
            <person name="Probst A.J."/>
            <person name="Ladd B."/>
            <person name="Jarett J.K."/>
            <person name="Geller-Mcgrath D.E."/>
            <person name="Sieber C.M."/>
            <person name="Emerson J.B."/>
            <person name="Anantharaman K."/>
            <person name="Thomas B.C."/>
            <person name="Malmstrom R."/>
            <person name="Stieglmeier M."/>
            <person name="Klingl A."/>
            <person name="Woyke T."/>
            <person name="Ryan C.M."/>
            <person name="Banfield J.F."/>
        </authorList>
    </citation>
    <scope>NUCLEOTIDE SEQUENCE [LARGE SCALE GENOMIC DNA]</scope>
    <source>
        <strain evidence="6">CG08_land_8_20_14_0_20_40_16</strain>
    </source>
</reference>
<dbReference type="PANTHER" id="PTHR47683:SF2">
    <property type="entry name" value="RNA-BINDING S4 DOMAIN-CONTAINING PROTEIN"/>
    <property type="match status" value="1"/>
</dbReference>
<evidence type="ECO:0000256" key="4">
    <source>
        <dbReference type="RuleBase" id="RU003887"/>
    </source>
</evidence>
<dbReference type="Pfam" id="PF00849">
    <property type="entry name" value="PseudoU_synth_2"/>
    <property type="match status" value="1"/>
</dbReference>
<dbReference type="Proteomes" id="UP000231542">
    <property type="component" value="Unassembled WGS sequence"/>
</dbReference>
<protein>
    <recommendedName>
        <fullName evidence="4">Pseudouridine synthase</fullName>
        <ecNumber evidence="4">5.4.99.-</ecNumber>
    </recommendedName>
</protein>
<dbReference type="InterPro" id="IPR020103">
    <property type="entry name" value="PsdUridine_synth_cat_dom_sf"/>
</dbReference>
<dbReference type="InterPro" id="IPR018496">
    <property type="entry name" value="PsdUridine_synth_RsuA/RluB_CS"/>
</dbReference>
<dbReference type="EMBL" id="PEXU01000023">
    <property type="protein sequence ID" value="PIS42756.1"/>
    <property type="molecule type" value="Genomic_DNA"/>
</dbReference>
<evidence type="ECO:0000313" key="6">
    <source>
        <dbReference type="EMBL" id="PIS42756.1"/>
    </source>
</evidence>
<evidence type="ECO:0000256" key="3">
    <source>
        <dbReference type="PROSITE-ProRule" id="PRU00182"/>
    </source>
</evidence>
<dbReference type="FunFam" id="3.30.70.1560:FF:000002">
    <property type="entry name" value="Pseudouridine synthase"/>
    <property type="match status" value="1"/>
</dbReference>